<protein>
    <submittedName>
        <fullName evidence="2">Transposase</fullName>
    </submittedName>
</protein>
<dbReference type="GO" id="GO:0004803">
    <property type="term" value="F:transposase activity"/>
    <property type="evidence" value="ECO:0007669"/>
    <property type="project" value="InterPro"/>
</dbReference>
<sequence length="378" mass="43750">MRQPRFISPMAETDSSLYHCISRVVDRQFILGRVEKDMFVQIMRQYETFCGVRVLSYCIMSNHFHLLVEVPPKKKGEAIVMDDTEFLRCIKPLYSKAYYIGIEQMLERFRADGADNAAEELKAKYTCRMHDLSEFMKGLKQKFTQWYNGAKARCGTLWEGRFKSVLVEDGYAARIMCAYIDLNPVRAGMVAKPEDYKWCSYAEAMQPKGNQKARGGICRVLVGADAFDQQADELRTERLKQLDEGAWDEGFGERYRTLLFADGEEAFAEEIHSGEMPERRKSRRVRKGFQRKEVEKVLGRGGKLTVGEMIRCRVRYFSDGMAFGSKTFVENVFREVRNRFGAKRQSGARAMRGVGWQSKKLRLYSMRELRKDLLGSDN</sequence>
<evidence type="ECO:0000313" key="3">
    <source>
        <dbReference type="Proteomes" id="UP000634206"/>
    </source>
</evidence>
<proteinExistence type="predicted"/>
<dbReference type="InterPro" id="IPR036515">
    <property type="entry name" value="Transposase_17_sf"/>
</dbReference>
<dbReference type="AlphaFoldDB" id="A0AAE2VF11"/>
<gene>
    <name evidence="2" type="ORF">JIN83_15975</name>
</gene>
<accession>A0AAE2VF11</accession>
<dbReference type="EMBL" id="JAENIG010000014">
    <property type="protein sequence ID" value="MBK1856469.1"/>
    <property type="molecule type" value="Genomic_DNA"/>
</dbReference>
<feature type="domain" description="Transposase IS200-like" evidence="1">
    <location>
        <begin position="13"/>
        <end position="183"/>
    </location>
</feature>
<keyword evidence="3" id="KW-1185">Reference proteome</keyword>
<dbReference type="Proteomes" id="UP000634206">
    <property type="component" value="Unassembled WGS sequence"/>
</dbReference>
<dbReference type="PANTHER" id="PTHR34322">
    <property type="entry name" value="TRANSPOSASE, Y1_TNP DOMAIN-CONTAINING"/>
    <property type="match status" value="1"/>
</dbReference>
<dbReference type="Pfam" id="PF01797">
    <property type="entry name" value="Y1_Tnp"/>
    <property type="match status" value="1"/>
</dbReference>
<name>A0AAE2VF11_9BACT</name>
<dbReference type="GO" id="GO:0006313">
    <property type="term" value="P:DNA transposition"/>
    <property type="evidence" value="ECO:0007669"/>
    <property type="project" value="InterPro"/>
</dbReference>
<dbReference type="RefSeq" id="WP_309491090.1">
    <property type="nucleotide sequence ID" value="NZ_JAENIG010000014.1"/>
</dbReference>
<evidence type="ECO:0000313" key="2">
    <source>
        <dbReference type="EMBL" id="MBK1856469.1"/>
    </source>
</evidence>
<dbReference type="PANTHER" id="PTHR34322:SF2">
    <property type="entry name" value="TRANSPOSASE IS200-LIKE DOMAIN-CONTAINING PROTEIN"/>
    <property type="match status" value="1"/>
</dbReference>
<organism evidence="2 3">
    <name type="scientific">Oceaniferula flava</name>
    <dbReference type="NCBI Taxonomy" id="2800421"/>
    <lineage>
        <taxon>Bacteria</taxon>
        <taxon>Pseudomonadati</taxon>
        <taxon>Verrucomicrobiota</taxon>
        <taxon>Verrucomicrobiia</taxon>
        <taxon>Verrucomicrobiales</taxon>
        <taxon>Verrucomicrobiaceae</taxon>
        <taxon>Oceaniferula</taxon>
    </lineage>
</organism>
<evidence type="ECO:0000259" key="1">
    <source>
        <dbReference type="SMART" id="SM01321"/>
    </source>
</evidence>
<dbReference type="Gene3D" id="3.30.70.1290">
    <property type="entry name" value="Transposase IS200-like"/>
    <property type="match status" value="1"/>
</dbReference>
<dbReference type="GO" id="GO:0003677">
    <property type="term" value="F:DNA binding"/>
    <property type="evidence" value="ECO:0007669"/>
    <property type="project" value="InterPro"/>
</dbReference>
<reference evidence="2" key="1">
    <citation type="submission" date="2021-01" db="EMBL/GenBank/DDBJ databases">
        <title>Modified the classification status of verrucomicrobia.</title>
        <authorList>
            <person name="Feng X."/>
        </authorList>
    </citation>
    <scope>NUCLEOTIDE SEQUENCE</scope>
    <source>
        <strain evidence="2">5K15</strain>
    </source>
</reference>
<dbReference type="SUPFAM" id="SSF143422">
    <property type="entry name" value="Transposase IS200-like"/>
    <property type="match status" value="1"/>
</dbReference>
<dbReference type="SMART" id="SM01321">
    <property type="entry name" value="Y1_Tnp"/>
    <property type="match status" value="1"/>
</dbReference>
<dbReference type="InterPro" id="IPR002686">
    <property type="entry name" value="Transposase_17"/>
</dbReference>
<comment type="caution">
    <text evidence="2">The sequence shown here is derived from an EMBL/GenBank/DDBJ whole genome shotgun (WGS) entry which is preliminary data.</text>
</comment>